<organism evidence="4 5">
    <name type="scientific">Massilia agri</name>
    <dbReference type="NCBI Taxonomy" id="1886785"/>
    <lineage>
        <taxon>Bacteria</taxon>
        <taxon>Pseudomonadati</taxon>
        <taxon>Pseudomonadota</taxon>
        <taxon>Betaproteobacteria</taxon>
        <taxon>Burkholderiales</taxon>
        <taxon>Oxalobacteraceae</taxon>
        <taxon>Telluria group</taxon>
        <taxon>Massilia</taxon>
    </lineage>
</organism>
<feature type="chain" id="PRO_5047018556" evidence="2">
    <location>
        <begin position="23"/>
        <end position="454"/>
    </location>
</feature>
<dbReference type="InterPro" id="IPR051478">
    <property type="entry name" value="Beta-lactamase-like_AB/R"/>
</dbReference>
<dbReference type="Proteomes" id="UP001206572">
    <property type="component" value="Unassembled WGS sequence"/>
</dbReference>
<evidence type="ECO:0000259" key="3">
    <source>
        <dbReference type="Pfam" id="PF00144"/>
    </source>
</evidence>
<comment type="caution">
    <text evidence="4">The sequence shown here is derived from an EMBL/GenBank/DDBJ whole genome shotgun (WGS) entry which is preliminary data.</text>
</comment>
<evidence type="ECO:0000313" key="5">
    <source>
        <dbReference type="Proteomes" id="UP001206572"/>
    </source>
</evidence>
<reference evidence="4 5" key="1">
    <citation type="submission" date="2022-08" db="EMBL/GenBank/DDBJ databases">
        <title>Reclassification of Massilia species as members of the genera Telluria, Duganella, Pseudoduganella, Mokoshia gen. nov. and Zemynaea gen. nov. using orthogonal and non-orthogonal genome-based approaches.</title>
        <authorList>
            <person name="Bowman J.P."/>
        </authorList>
    </citation>
    <scope>NUCLEOTIDE SEQUENCE [LARGE SCALE GENOMIC DNA]</scope>
    <source>
        <strain evidence="4 5">JCM 31661</strain>
    </source>
</reference>
<keyword evidence="5" id="KW-1185">Reference proteome</keyword>
<dbReference type="Gene3D" id="3.40.710.10">
    <property type="entry name" value="DD-peptidase/beta-lactamase superfamily"/>
    <property type="match status" value="1"/>
</dbReference>
<sequence>MKTHLAALLACAGTLLAETAIAAPELNANLRAVLQSRVDSNELASVVVGLTDGRDSVTYAFFKAGARAVDAQTIYEIGSVTKTFTGLLLAQAVKSGTVRLDQPVAQLLDDYVIPDYKGVPITLLDLATQTSGLPRMPDNIRPAQADNPYADYGQAELKAYLAKHAMTRQPGTRYEYSNLGTGLLGHALSRLAKKPYEALIRDNITIPLGMPSSAITLTPSMRAALVEGYMAMGDAATNWDMNVLAGSGALRSNAHDMIRYVNAMMSAPPDSALALARRAQRPTDGIKGEHIGLFWHISTVREKPVIWHNGMTGGYSSFVGFTGDGKTGIVILSNTAVSLDDVAMAALVPGAEPELRQIVLAPEVLADYAGEYELKPGVLLTVTPSAAGGLTMQVSGQNKVRAFAIARDVFIARSNRSTFSFKRTSAGSVDSVEGRQNGRVVSAKKRVPMTRTAD</sequence>
<dbReference type="InterPro" id="IPR001466">
    <property type="entry name" value="Beta-lactam-related"/>
</dbReference>
<dbReference type="SUPFAM" id="SSF56601">
    <property type="entry name" value="beta-lactamase/transpeptidase-like"/>
    <property type="match status" value="1"/>
</dbReference>
<evidence type="ECO:0000256" key="2">
    <source>
        <dbReference type="SAM" id="SignalP"/>
    </source>
</evidence>
<evidence type="ECO:0000313" key="4">
    <source>
        <dbReference type="EMBL" id="MCS0598029.1"/>
    </source>
</evidence>
<name>A0ABT2AP58_9BURK</name>
<gene>
    <name evidence="4" type="ORF">NX780_16900</name>
</gene>
<feature type="domain" description="Beta-lactamase-related" evidence="3">
    <location>
        <begin position="31"/>
        <end position="344"/>
    </location>
</feature>
<evidence type="ECO:0000256" key="1">
    <source>
        <dbReference type="ARBA" id="ARBA00038473"/>
    </source>
</evidence>
<proteinExistence type="inferred from homology"/>
<accession>A0ABT2AP58</accession>
<dbReference type="InterPro" id="IPR012338">
    <property type="entry name" value="Beta-lactam/transpept-like"/>
</dbReference>
<comment type="similarity">
    <text evidence="1">Belongs to the beta-lactamase family.</text>
</comment>
<dbReference type="Pfam" id="PF00144">
    <property type="entry name" value="Beta-lactamase"/>
    <property type="match status" value="1"/>
</dbReference>
<dbReference type="EMBL" id="JANUHA010000012">
    <property type="protein sequence ID" value="MCS0598029.1"/>
    <property type="molecule type" value="Genomic_DNA"/>
</dbReference>
<protein>
    <submittedName>
        <fullName evidence="4">Beta-lactamase family protein</fullName>
    </submittedName>
</protein>
<keyword evidence="2" id="KW-0732">Signal</keyword>
<dbReference type="PANTHER" id="PTHR22935">
    <property type="entry name" value="PENICILLIN-BINDING PROTEIN"/>
    <property type="match status" value="1"/>
</dbReference>
<dbReference type="PANTHER" id="PTHR22935:SF95">
    <property type="entry name" value="BETA-LACTAMASE-LIKE 1-RELATED"/>
    <property type="match status" value="1"/>
</dbReference>
<dbReference type="RefSeq" id="WP_258829047.1">
    <property type="nucleotide sequence ID" value="NZ_JANUHA010000012.1"/>
</dbReference>
<feature type="signal peptide" evidence="2">
    <location>
        <begin position="1"/>
        <end position="22"/>
    </location>
</feature>